<organism evidence="2 3">
    <name type="scientific">Frankia torreyi</name>
    <dbReference type="NCBI Taxonomy" id="1856"/>
    <lineage>
        <taxon>Bacteria</taxon>
        <taxon>Bacillati</taxon>
        <taxon>Actinomycetota</taxon>
        <taxon>Actinomycetes</taxon>
        <taxon>Frankiales</taxon>
        <taxon>Frankiaceae</taxon>
        <taxon>Frankia</taxon>
    </lineage>
</organism>
<evidence type="ECO:0000313" key="2">
    <source>
        <dbReference type="EMBL" id="KJE25182.1"/>
    </source>
</evidence>
<dbReference type="AlphaFoldDB" id="A0A0D8BP49"/>
<dbReference type="Gene3D" id="3.40.50.300">
    <property type="entry name" value="P-loop containing nucleotide triphosphate hydrolases"/>
    <property type="match status" value="1"/>
</dbReference>
<sequence>MTVQYVRDALPGEGAGDSRNAGSPSPPGTSSAGTSSPGTSPAGTGPGGTRPGGETASTGPASLAGASVPPRLPAPSFAELAAAETRETHSAVLYLTADRVYKRKKPVDLGFLDFTERRTREAVCLAEVALNRRLAPDVYLGVADLCDDSGEVIDHLVVMRRMPTSRRLSTLVRRGHLLGPALRSVARALAVFHQRCETSPLIATAGEQATLEDLWREGMAGIAAYRGTQLDAAVVDDIGRLALRYLAGRAELLAERTRAGWIRDGHGDLLADDIFCLDDGPRILDCIEFDPRLRFGDVLGDVAFLAMDLERLGAPEEAAEFLEAYREFSGEVHPRSLQHFYVAYRAFVRAKVACIRGGQGDPDAAENARRLLAVAHRHLRAGRVRLVVVGGLPGTGKTTLASRLAEVGDGWVLLRSDIIRQELVGKPPAEAPPQQHTDGASPSADGEAVGFDAAGFDAQFGVGRYAPEITDATYAEMLRRARAALCRGESVVLDASWSSARHRAAAATLAADVYADLVELHCVTAPEVAAARIARRMAAGPDPSEATVAIHRAMAARADPWPSAAVIRTAVTVAEALQAVQSHLD</sequence>
<reference evidence="3" key="1">
    <citation type="submission" date="2015-02" db="EMBL/GenBank/DDBJ databases">
        <title>Draft Genome of Frankia sp. CpI1-S.</title>
        <authorList>
            <person name="Oshone R.T."/>
            <person name="Ngom M."/>
            <person name="Ghodhbane-Gtari F."/>
            <person name="Gtari M."/>
            <person name="Morris K."/>
            <person name="Thomas K."/>
            <person name="Sen A."/>
            <person name="Tisa L.S."/>
        </authorList>
    </citation>
    <scope>NUCLEOTIDE SEQUENCE [LARGE SCALE GENOMIC DNA]</scope>
    <source>
        <strain evidence="3">CpI1-S</strain>
    </source>
</reference>
<gene>
    <name evidence="2" type="ORF">FF36_00315</name>
</gene>
<dbReference type="InterPro" id="IPR027417">
    <property type="entry name" value="P-loop_NTPase"/>
</dbReference>
<proteinExistence type="predicted"/>
<keyword evidence="3" id="KW-1185">Reference proteome</keyword>
<dbReference type="RefSeq" id="WP_052680891.1">
    <property type="nucleotide sequence ID" value="NZ_JYFN01000002.1"/>
</dbReference>
<feature type="region of interest" description="Disordered" evidence="1">
    <location>
        <begin position="427"/>
        <end position="446"/>
    </location>
</feature>
<comment type="caution">
    <text evidence="2">The sequence shown here is derived from an EMBL/GenBank/DDBJ whole genome shotgun (WGS) entry which is preliminary data.</text>
</comment>
<dbReference type="SUPFAM" id="SSF56112">
    <property type="entry name" value="Protein kinase-like (PK-like)"/>
    <property type="match status" value="1"/>
</dbReference>
<dbReference type="PANTHER" id="PTHR43883">
    <property type="entry name" value="SLR0207 PROTEIN"/>
    <property type="match status" value="1"/>
</dbReference>
<evidence type="ECO:0000313" key="3">
    <source>
        <dbReference type="Proteomes" id="UP000032545"/>
    </source>
</evidence>
<accession>A0A0D8BP49</accession>
<feature type="region of interest" description="Disordered" evidence="1">
    <location>
        <begin position="1"/>
        <end position="70"/>
    </location>
</feature>
<dbReference type="InterPro" id="IPR052732">
    <property type="entry name" value="Cell-binding_unc_protein"/>
</dbReference>
<name>A0A0D8BP49_9ACTN</name>
<protein>
    <recommendedName>
        <fullName evidence="4">AAA domain</fullName>
    </recommendedName>
</protein>
<reference evidence="2 3" key="2">
    <citation type="journal article" date="2016" name="Genome Announc.">
        <title>Permanent Draft Genome Sequences for Two Variants of Frankia sp. Strain CpI1, the First Frankia Strain Isolated from Root Nodules of Comptonia peregrina.</title>
        <authorList>
            <person name="Oshone R."/>
            <person name="Hurst S.G.IV."/>
            <person name="Abebe-Akele F."/>
            <person name="Simpson S."/>
            <person name="Morris K."/>
            <person name="Thomas W.K."/>
            <person name="Tisa L.S."/>
        </authorList>
    </citation>
    <scope>NUCLEOTIDE SEQUENCE [LARGE SCALE GENOMIC DNA]</scope>
    <source>
        <strain evidence="3">CpI1-S</strain>
    </source>
</reference>
<feature type="compositionally biased region" description="Low complexity" evidence="1">
    <location>
        <begin position="28"/>
        <end position="43"/>
    </location>
</feature>
<dbReference type="InterPro" id="IPR011009">
    <property type="entry name" value="Kinase-like_dom_sf"/>
</dbReference>
<dbReference type="SUPFAM" id="SSF52540">
    <property type="entry name" value="P-loop containing nucleoside triphosphate hydrolases"/>
    <property type="match status" value="1"/>
</dbReference>
<dbReference type="PANTHER" id="PTHR43883:SF1">
    <property type="entry name" value="GLUCONOKINASE"/>
    <property type="match status" value="1"/>
</dbReference>
<dbReference type="Proteomes" id="UP000032545">
    <property type="component" value="Unassembled WGS sequence"/>
</dbReference>
<evidence type="ECO:0000256" key="1">
    <source>
        <dbReference type="SAM" id="MobiDB-lite"/>
    </source>
</evidence>
<evidence type="ECO:0008006" key="4">
    <source>
        <dbReference type="Google" id="ProtNLM"/>
    </source>
</evidence>
<dbReference type="Pfam" id="PF13671">
    <property type="entry name" value="AAA_33"/>
    <property type="match status" value="1"/>
</dbReference>
<dbReference type="PATRIC" id="fig|1502723.3.peg.354"/>
<dbReference type="EMBL" id="JYFN01000002">
    <property type="protein sequence ID" value="KJE25182.1"/>
    <property type="molecule type" value="Genomic_DNA"/>
</dbReference>